<feature type="region of interest" description="Disordered" evidence="1">
    <location>
        <begin position="156"/>
        <end position="302"/>
    </location>
</feature>
<dbReference type="AlphaFoldDB" id="A0AAU9MZA4"/>
<feature type="compositionally biased region" description="Basic and acidic residues" evidence="1">
    <location>
        <begin position="173"/>
        <end position="195"/>
    </location>
</feature>
<gene>
    <name evidence="2" type="ORF">LVIROSA_LOCUS18102</name>
</gene>
<name>A0AAU9MZA4_9ASTR</name>
<feature type="region of interest" description="Disordered" evidence="1">
    <location>
        <begin position="317"/>
        <end position="366"/>
    </location>
</feature>
<comment type="caution">
    <text evidence="2">The sequence shown here is derived from an EMBL/GenBank/DDBJ whole genome shotgun (WGS) entry which is preliminary data.</text>
</comment>
<feature type="compositionally biased region" description="Low complexity" evidence="1">
    <location>
        <begin position="273"/>
        <end position="290"/>
    </location>
</feature>
<feature type="compositionally biased region" description="Polar residues" evidence="1">
    <location>
        <begin position="329"/>
        <end position="359"/>
    </location>
</feature>
<accession>A0AAU9MZA4</accession>
<dbReference type="EMBL" id="CAKMRJ010003334">
    <property type="protein sequence ID" value="CAH1431384.1"/>
    <property type="molecule type" value="Genomic_DNA"/>
</dbReference>
<dbReference type="Proteomes" id="UP001157418">
    <property type="component" value="Unassembled WGS sequence"/>
</dbReference>
<feature type="compositionally biased region" description="Basic and acidic residues" evidence="1">
    <location>
        <begin position="666"/>
        <end position="675"/>
    </location>
</feature>
<feature type="compositionally biased region" description="Basic and acidic residues" evidence="1">
    <location>
        <begin position="243"/>
        <end position="260"/>
    </location>
</feature>
<feature type="compositionally biased region" description="Polar residues" evidence="1">
    <location>
        <begin position="642"/>
        <end position="652"/>
    </location>
</feature>
<keyword evidence="3" id="KW-1185">Reference proteome</keyword>
<protein>
    <recommendedName>
        <fullName evidence="4">Aminotransferase-like plant mobile domain-containing protein</fullName>
    </recommendedName>
</protein>
<organism evidence="2 3">
    <name type="scientific">Lactuca virosa</name>
    <dbReference type="NCBI Taxonomy" id="75947"/>
    <lineage>
        <taxon>Eukaryota</taxon>
        <taxon>Viridiplantae</taxon>
        <taxon>Streptophyta</taxon>
        <taxon>Embryophyta</taxon>
        <taxon>Tracheophyta</taxon>
        <taxon>Spermatophyta</taxon>
        <taxon>Magnoliopsida</taxon>
        <taxon>eudicotyledons</taxon>
        <taxon>Gunneridae</taxon>
        <taxon>Pentapetalae</taxon>
        <taxon>asterids</taxon>
        <taxon>campanulids</taxon>
        <taxon>Asterales</taxon>
        <taxon>Asteraceae</taxon>
        <taxon>Cichorioideae</taxon>
        <taxon>Cichorieae</taxon>
        <taxon>Lactucinae</taxon>
        <taxon>Lactuca</taxon>
    </lineage>
</organism>
<evidence type="ECO:0000313" key="3">
    <source>
        <dbReference type="Proteomes" id="UP001157418"/>
    </source>
</evidence>
<evidence type="ECO:0000256" key="1">
    <source>
        <dbReference type="SAM" id="MobiDB-lite"/>
    </source>
</evidence>
<reference evidence="2 3" key="1">
    <citation type="submission" date="2022-01" db="EMBL/GenBank/DDBJ databases">
        <authorList>
            <person name="Xiong W."/>
            <person name="Schranz E."/>
        </authorList>
    </citation>
    <scope>NUCLEOTIDE SEQUENCE [LARGE SCALE GENOMIC DNA]</scope>
</reference>
<proteinExistence type="predicted"/>
<sequence length="1012" mass="113489">MGYTEVLTTVIKFKKSCLPPQWNGLFTLLFKGLSERVAGSDGASKAFMTLLYGLYYGINMDYGSILWTQLVQSLTSSSRYSEISCGRFWTLVTQWAMEKFHIPVMADSLKSSIATFHRTKIIVSDPTKFLFISLIPETMYHCVSGESKLIREYKKLPPTGPRQLTPEMQRSLDAADKPAKRGKKGDQRKNEKEGPSSKAAMPKKRKSEQAAPFAYKKRKIKKKAPKPKAPSSSDSEYVPFDQQPERESSNSEHSQDESSLRGDSPPPSPADQVNRNSPPSSPTRSVPITIAPCPPPIFSTTVTSKPIPTPLFIKITTTTTTPTEPQVRVNVSDTGAPTSGTETPITSKPLSPPHSNESDTVIGGEDADFDSFYFSPYRVQSDDDDDAPVTKRHLKDLNEKLDKLIASASSSSTTEYIEAAVKALFSTLVKEHQDSIEKATKAVDASTTSCQKAAENVDKIIYDAQVFLDSLQAAAQKNANMVNATIKDLTTTLQEEHKHFESIRKGIQADNAEFVSSVKARLDQLQTGLAVESKVMDELDRRTAQLKTQTLKLTLATKEIDDLKSERAVIKSCVGDVHSLFSNLLEAHDSVLTLTVPRHLAEKLRPALEILSRIEGVPGTVVPPKQGGEASQGQPPQPPTSKPIQISSQLKVTTEPKGNEASGSSVKDKNKKIVSDSDEEETEEDALKRKQRDREIDENLRIAREEEERERKRKESHDALESRETLFPSWTLEKLLKEAIESPSTHWLEPVISFDRENSRDSQFDMLITRKAFVFHCFEPIAIVPCPDPKVDQELIDYYLAFSQPQYLTWSAQKITTVKVLKPTSAGNFIIVKLVTRGSDNSVHMISLVDLPNLNPHDWILLNNILLTDQQQYEPIIDHIKRMLVSYIHEVAKMDQEIASALRKKPTIRPIGKASDVNKMQMGRIDPKYHTVMFTRAEGQKCFFALDDKHLFSTSCLEHILDIIHRCKQNSDADKKKFSDMLRWYIDFRQTLLAIIPKLFKTVKKSTLTQPK</sequence>
<feature type="region of interest" description="Disordered" evidence="1">
    <location>
        <begin position="619"/>
        <end position="692"/>
    </location>
</feature>
<feature type="compositionally biased region" description="Basic residues" evidence="1">
    <location>
        <begin position="215"/>
        <end position="226"/>
    </location>
</feature>
<evidence type="ECO:0000313" key="2">
    <source>
        <dbReference type="EMBL" id="CAH1431384.1"/>
    </source>
</evidence>
<evidence type="ECO:0008006" key="4">
    <source>
        <dbReference type="Google" id="ProtNLM"/>
    </source>
</evidence>